<evidence type="ECO:0000313" key="3">
    <source>
        <dbReference type="Proteomes" id="UP001165083"/>
    </source>
</evidence>
<dbReference type="EMBL" id="BSXW01000818">
    <property type="protein sequence ID" value="GMF30109.1"/>
    <property type="molecule type" value="Genomic_DNA"/>
</dbReference>
<name>A0A9W6UDE2_9STRA</name>
<dbReference type="AlphaFoldDB" id="A0A9W6UDE2"/>
<reference evidence="2" key="1">
    <citation type="submission" date="2023-04" db="EMBL/GenBank/DDBJ databases">
        <title>Phytophthora lilii NBRC 32176.</title>
        <authorList>
            <person name="Ichikawa N."/>
            <person name="Sato H."/>
            <person name="Tonouchi N."/>
        </authorList>
    </citation>
    <scope>NUCLEOTIDE SEQUENCE</scope>
    <source>
        <strain evidence="2">NBRC 32176</strain>
    </source>
</reference>
<comment type="caution">
    <text evidence="2">The sequence shown here is derived from an EMBL/GenBank/DDBJ whole genome shotgun (WGS) entry which is preliminary data.</text>
</comment>
<keyword evidence="3" id="KW-1185">Reference proteome</keyword>
<evidence type="ECO:0000313" key="2">
    <source>
        <dbReference type="EMBL" id="GMF30109.1"/>
    </source>
</evidence>
<proteinExistence type="predicted"/>
<organism evidence="2 3">
    <name type="scientific">Phytophthora lilii</name>
    <dbReference type="NCBI Taxonomy" id="2077276"/>
    <lineage>
        <taxon>Eukaryota</taxon>
        <taxon>Sar</taxon>
        <taxon>Stramenopiles</taxon>
        <taxon>Oomycota</taxon>
        <taxon>Peronosporomycetes</taxon>
        <taxon>Peronosporales</taxon>
        <taxon>Peronosporaceae</taxon>
        <taxon>Phytophthora</taxon>
    </lineage>
</organism>
<feature type="region of interest" description="Disordered" evidence="1">
    <location>
        <begin position="24"/>
        <end position="76"/>
    </location>
</feature>
<feature type="compositionally biased region" description="Basic and acidic residues" evidence="1">
    <location>
        <begin position="24"/>
        <end position="33"/>
    </location>
</feature>
<accession>A0A9W6UDE2</accession>
<evidence type="ECO:0000256" key="1">
    <source>
        <dbReference type="SAM" id="MobiDB-lite"/>
    </source>
</evidence>
<protein>
    <submittedName>
        <fullName evidence="2">Unnamed protein product</fullName>
    </submittedName>
</protein>
<gene>
    <name evidence="2" type="ORF">Plil01_001284000</name>
</gene>
<feature type="compositionally biased region" description="Acidic residues" evidence="1">
    <location>
        <begin position="59"/>
        <end position="69"/>
    </location>
</feature>
<dbReference type="Proteomes" id="UP001165083">
    <property type="component" value="Unassembled WGS sequence"/>
</dbReference>
<dbReference type="OrthoDB" id="10629573at2759"/>
<sequence length="149" mass="16483">MQTQFIQKYLQVPGVREALQQLRARREEEEKAPSHVVAAAPEVTGHEPPNLVNDIPVQDNDEHDEEDGDLQASDEAVPWPSGITYFLRNEIQEGVVLKESWPAERCGCIGDCYADTCLNASSDLFCAHDNCTFSGRCSNGVYATSDVEP</sequence>